<dbReference type="InterPro" id="IPR050834">
    <property type="entry name" value="Glycosyltransf_2"/>
</dbReference>
<evidence type="ECO:0000313" key="2">
    <source>
        <dbReference type="EMBL" id="UTW14253.1"/>
    </source>
</evidence>
<accession>A0ABY5HRS0</accession>
<feature type="domain" description="Glycosyltransferase 2-like" evidence="1">
    <location>
        <begin position="4"/>
        <end position="125"/>
    </location>
</feature>
<proteinExistence type="predicted"/>
<keyword evidence="3" id="KW-1185">Reference proteome</keyword>
<dbReference type="PANTHER" id="PTHR43685">
    <property type="entry name" value="GLYCOSYLTRANSFERASE"/>
    <property type="match status" value="1"/>
</dbReference>
<reference evidence="2" key="1">
    <citation type="submission" date="2021-04" db="EMBL/GenBank/DDBJ databases">
        <title>Oceanospirillales bacteria with DddD are important DMSP degraders in coastal seawater.</title>
        <authorList>
            <person name="Liu J."/>
        </authorList>
    </citation>
    <scope>NUCLEOTIDE SEQUENCE</scope>
    <source>
        <strain evidence="2">D13-1</strain>
    </source>
</reference>
<dbReference type="EMBL" id="CP073347">
    <property type="protein sequence ID" value="UTW14253.1"/>
    <property type="molecule type" value="Genomic_DNA"/>
</dbReference>
<dbReference type="Pfam" id="PF00535">
    <property type="entry name" value="Glycos_transf_2"/>
    <property type="match status" value="1"/>
</dbReference>
<dbReference type="SUPFAM" id="SSF53448">
    <property type="entry name" value="Nucleotide-diphospho-sugar transferases"/>
    <property type="match status" value="1"/>
</dbReference>
<evidence type="ECO:0000313" key="3">
    <source>
        <dbReference type="Proteomes" id="UP001058461"/>
    </source>
</evidence>
<dbReference type="PANTHER" id="PTHR43685:SF11">
    <property type="entry name" value="GLYCOSYLTRANSFERASE TAGX-RELATED"/>
    <property type="match status" value="1"/>
</dbReference>
<name>A0ABY5HRS0_9GAMM</name>
<dbReference type="CDD" id="cd06433">
    <property type="entry name" value="GT_2_WfgS_like"/>
    <property type="match status" value="1"/>
</dbReference>
<dbReference type="Gene3D" id="3.90.550.10">
    <property type="entry name" value="Spore Coat Polysaccharide Biosynthesis Protein SpsA, Chain A"/>
    <property type="match status" value="1"/>
</dbReference>
<dbReference type="InterPro" id="IPR029044">
    <property type="entry name" value="Nucleotide-diphossugar_trans"/>
</dbReference>
<gene>
    <name evidence="2" type="ORF">KDW95_11690</name>
</gene>
<protein>
    <submittedName>
        <fullName evidence="2">Glycosyltransferase</fullName>
    </submittedName>
</protein>
<dbReference type="InterPro" id="IPR001173">
    <property type="entry name" value="Glyco_trans_2-like"/>
</dbReference>
<dbReference type="RefSeq" id="WP_255856446.1">
    <property type="nucleotide sequence ID" value="NZ_CP073347.1"/>
</dbReference>
<sequence>MLFSIVIATYNVESCVKRCLDSIADQKFRNAEVLVVDGKSRDLTVDVIAAHPVVSKWISEPDKGIYDAWNKGIALAQGQWIIFIGADDYLATNALDSLAEYCVSHDYLDFVSGKVSLVDERGRQLRTVGEKWNWAKFRREMNVAHPGAAHNRKLYNEVGFYGIKYKIVGDYELLLRKRASLNVGFVDTVLANMTVGGVSHMSRAALDERYAAKAEHNTVPVIFNFVSLYYGYVKLYIKIFLLKLGLVKV</sequence>
<organism evidence="2 3">
    <name type="scientific">Marinobacterium rhizophilum</name>
    <dbReference type="NCBI Taxonomy" id="420402"/>
    <lineage>
        <taxon>Bacteria</taxon>
        <taxon>Pseudomonadati</taxon>
        <taxon>Pseudomonadota</taxon>
        <taxon>Gammaproteobacteria</taxon>
        <taxon>Oceanospirillales</taxon>
        <taxon>Oceanospirillaceae</taxon>
        <taxon>Marinobacterium</taxon>
    </lineage>
</organism>
<evidence type="ECO:0000259" key="1">
    <source>
        <dbReference type="Pfam" id="PF00535"/>
    </source>
</evidence>
<dbReference type="Proteomes" id="UP001058461">
    <property type="component" value="Chromosome"/>
</dbReference>